<comment type="caution">
    <text evidence="3">The sequence shown here is derived from an EMBL/GenBank/DDBJ whole genome shotgun (WGS) entry which is preliminary data.</text>
</comment>
<feature type="region of interest" description="Disordered" evidence="1">
    <location>
        <begin position="206"/>
        <end position="231"/>
    </location>
</feature>
<name>A0A7X4YCA4_9BACT</name>
<feature type="domain" description="Type II secretion system protein GspE N-terminal" evidence="2">
    <location>
        <begin position="58"/>
        <end position="145"/>
    </location>
</feature>
<evidence type="ECO:0000313" key="4">
    <source>
        <dbReference type="Proteomes" id="UP000537825"/>
    </source>
</evidence>
<organism evidence="3 4">
    <name type="scientific">Corallococcus exiguus</name>
    <dbReference type="NCBI Taxonomy" id="83462"/>
    <lineage>
        <taxon>Bacteria</taxon>
        <taxon>Pseudomonadati</taxon>
        <taxon>Myxococcota</taxon>
        <taxon>Myxococcia</taxon>
        <taxon>Myxococcales</taxon>
        <taxon>Cystobacterineae</taxon>
        <taxon>Myxococcaceae</taxon>
        <taxon>Corallococcus</taxon>
    </lineage>
</organism>
<feature type="region of interest" description="Disordered" evidence="1">
    <location>
        <begin position="151"/>
        <end position="174"/>
    </location>
</feature>
<reference evidence="3 4" key="1">
    <citation type="submission" date="2020-01" db="EMBL/GenBank/DDBJ databases">
        <title>The draft genome sequence of Corallococcus exiguus DSM 14696.</title>
        <authorList>
            <person name="Zhang X."/>
            <person name="Zhu H."/>
        </authorList>
    </citation>
    <scope>NUCLEOTIDE SEQUENCE [LARGE SCALE GENOMIC DNA]</scope>
    <source>
        <strain evidence="3 4">DSM 14696</strain>
    </source>
</reference>
<gene>
    <name evidence="3" type="ORF">GTZ93_22440</name>
</gene>
<feature type="compositionally biased region" description="Low complexity" evidence="1">
    <location>
        <begin position="161"/>
        <end position="172"/>
    </location>
</feature>
<dbReference type="EMBL" id="JAAAPK010000005">
    <property type="protein sequence ID" value="NBC42565.1"/>
    <property type="molecule type" value="Genomic_DNA"/>
</dbReference>
<dbReference type="SUPFAM" id="SSF160246">
    <property type="entry name" value="EspE N-terminal domain-like"/>
    <property type="match status" value="1"/>
</dbReference>
<dbReference type="InterPro" id="IPR037257">
    <property type="entry name" value="T2SS_E_N_sf"/>
</dbReference>
<feature type="compositionally biased region" description="Basic and acidic residues" evidence="1">
    <location>
        <begin position="206"/>
        <end position="220"/>
    </location>
</feature>
<dbReference type="AlphaFoldDB" id="A0A7X4YCA4"/>
<evidence type="ECO:0000313" key="3">
    <source>
        <dbReference type="EMBL" id="NBC42565.1"/>
    </source>
</evidence>
<evidence type="ECO:0000259" key="2">
    <source>
        <dbReference type="Pfam" id="PF05157"/>
    </source>
</evidence>
<keyword evidence="4" id="KW-1185">Reference proteome</keyword>
<protein>
    <submittedName>
        <fullName evidence="3">General secretion pathway protein GspE</fullName>
    </submittedName>
</protein>
<evidence type="ECO:0000256" key="1">
    <source>
        <dbReference type="SAM" id="MobiDB-lite"/>
    </source>
</evidence>
<dbReference type="InterPro" id="IPR007831">
    <property type="entry name" value="T2SS_GspE_N"/>
</dbReference>
<dbReference type="Pfam" id="PF05157">
    <property type="entry name" value="MshEN"/>
    <property type="match status" value="1"/>
</dbReference>
<dbReference type="Gene3D" id="3.30.300.160">
    <property type="entry name" value="Type II secretion system, protein E, N-terminal domain"/>
    <property type="match status" value="1"/>
</dbReference>
<dbReference type="RefSeq" id="WP_139919473.1">
    <property type="nucleotide sequence ID" value="NZ_CBCSLE010000032.1"/>
</dbReference>
<dbReference type="Proteomes" id="UP000537825">
    <property type="component" value="Unassembled WGS sequence"/>
</dbReference>
<proteinExistence type="predicted"/>
<accession>A0A7X4YCA4</accession>
<sequence>MARKRIGELLVERGAITPEQLEAGLAAQRQTRQRLGVTLIGQGAITEATLAQALSEALGMPQVDLAAITPDWAAVHLLRARFCEQHDLFPYALESVGGKRQLVVAMADPLNITAIEEIEFTSGLKVSGRVTALSAVRGAILRYYHKVPVASGSRPAPARPPARAAPAPARPAVVEDDEEVIVGEELPASEKTQRTSLADLIREREEQAKRKRGGAVDKGKPRAPASGGGGGVLDDLDYLFGQAAREEPDRLEELERRFWALMRIMARKGLLSNEEFRRELDDEGGEG</sequence>